<gene>
    <name evidence="2" type="ORF">NITLEN_20136</name>
</gene>
<reference evidence="3" key="1">
    <citation type="submission" date="2018-04" db="EMBL/GenBank/DDBJ databases">
        <authorList>
            <person name="Lucker S."/>
            <person name="Sakoula D."/>
        </authorList>
    </citation>
    <scope>NUCLEOTIDE SEQUENCE [LARGE SCALE GENOMIC DNA]</scope>
</reference>
<dbReference type="RefSeq" id="WP_121988887.1">
    <property type="nucleotide sequence ID" value="NZ_OUNR01000012.1"/>
</dbReference>
<name>A0A330L5D5_9BACT</name>
<protein>
    <recommendedName>
        <fullName evidence="1">THAP4-like heme-binding domain-containing protein</fullName>
    </recommendedName>
</protein>
<dbReference type="SUPFAM" id="SSF50814">
    <property type="entry name" value="Lipocalins"/>
    <property type="match status" value="1"/>
</dbReference>
<proteinExistence type="predicted"/>
<evidence type="ECO:0000313" key="2">
    <source>
        <dbReference type="EMBL" id="SPP64496.1"/>
    </source>
</evidence>
<feature type="domain" description="THAP4-like heme-binding" evidence="1">
    <location>
        <begin position="8"/>
        <end position="185"/>
    </location>
</feature>
<sequence length="187" mass="20743">MNTDSMKDLGPLASLVGVWEGDKGADVAPSDDRGTERNAFRERLSFEPIGSVENHEQKLQGLQYSRKAWRLGEAEPFHQEIGYWLWEAAAKQLLRCFVIPRGMAVLAGGPAEAAAKNFTISADVGSDTQGICSNVFLDREFKTVRYELAITVHGPDSFSYKENTQLKVTGQKELFHHTDANTVKRVG</sequence>
<accession>A0A330L5D5</accession>
<evidence type="ECO:0000259" key="1">
    <source>
        <dbReference type="Pfam" id="PF08768"/>
    </source>
</evidence>
<dbReference type="Proteomes" id="UP000248168">
    <property type="component" value="Unassembled WGS sequence"/>
</dbReference>
<dbReference type="EMBL" id="OUNR01000012">
    <property type="protein sequence ID" value="SPP64496.1"/>
    <property type="molecule type" value="Genomic_DNA"/>
</dbReference>
<dbReference type="Pfam" id="PF08768">
    <property type="entry name" value="THAP4_heme-bd"/>
    <property type="match status" value="1"/>
</dbReference>
<evidence type="ECO:0000313" key="3">
    <source>
        <dbReference type="Proteomes" id="UP000248168"/>
    </source>
</evidence>
<organism evidence="2 3">
    <name type="scientific">Nitrospira lenta</name>
    <dbReference type="NCBI Taxonomy" id="1436998"/>
    <lineage>
        <taxon>Bacteria</taxon>
        <taxon>Pseudomonadati</taxon>
        <taxon>Nitrospirota</taxon>
        <taxon>Nitrospiria</taxon>
        <taxon>Nitrospirales</taxon>
        <taxon>Nitrospiraceae</taxon>
        <taxon>Nitrospira</taxon>
    </lineage>
</organism>
<dbReference type="InterPro" id="IPR012674">
    <property type="entry name" value="Calycin"/>
</dbReference>
<dbReference type="Gene3D" id="2.40.128.20">
    <property type="match status" value="1"/>
</dbReference>
<dbReference type="AlphaFoldDB" id="A0A330L5D5"/>
<keyword evidence="3" id="KW-1185">Reference proteome</keyword>
<dbReference type="OrthoDB" id="9784808at2"/>
<dbReference type="InterPro" id="IPR014878">
    <property type="entry name" value="THAP4-like_heme-bd"/>
</dbReference>
<dbReference type="InParanoid" id="A0A330L5D5"/>